<dbReference type="EMBL" id="PCQL01000018">
    <property type="protein sequence ID" value="PRC16029.1"/>
    <property type="molecule type" value="Genomic_DNA"/>
</dbReference>
<name>A0A2S9EKZ4_9PSED</name>
<dbReference type="InterPro" id="IPR046673">
    <property type="entry name" value="ToxA_N"/>
</dbReference>
<dbReference type="SUPFAM" id="SSF159501">
    <property type="entry name" value="EreA/ChaN-like"/>
    <property type="match status" value="2"/>
</dbReference>
<dbReference type="CDD" id="cd14729">
    <property type="entry name" value="RtxA-like"/>
    <property type="match status" value="2"/>
</dbReference>
<sequence length="1900" mass="212790">MSIALPGTPLPSFEEIRGYLGQIGNYLLTDNSIPELGKPEELAQLEQLNANLKTHNDILLRQARALYQAIEHSNLNEPSGTALLARLKSRLNIDLSELDERAEVQGKSRKSYLTFDAGATALENEAKLGIHDRLLHPAWLNPIENISRGPQVRPGLYALAFDYQDVRVDVAAAFVLTEQADPVISDLNTTENVGSVLLFTPARGLEAFDSLNELDAWLRGSMKNADERQAFMSYLPQRYHDLNPAGIWPLVLVNIEDKPLFEHTYQALLDKRRLDIDRALSLAYNPGRSATVLYQQLDNAVLASLPNLDLRLKMRAQVLLERCLRTTEPDWFRSATPSKRQQLAEHLGQYNQASQALLHLFGPAASPEALARYQLREHLDTDLGITDLDPAKLKVITHRNVATVGDYQREKNLIELALHGLHPGDGINGSAFLEQTTVTYAGEPLPEKYRELTPDYLAQLLPTLQPRVDFASVQNDIHSKPQLKEAIKQMLDQRINALAYAAMLQNHITEHDFQLIQNLRQGSDARLSASTIALHNAQLQDLWVLRQVDSQGTPVRLLLCAPLSPGPQQFQAFDSEIACQVHILGWSMDETHAMTDYLLERVALRFRPAMKDTLMGLSYKPHEQEYKEVTFDAPCTHASCLDTMAGHFLATQVDDQHYSTPAWYRSTTPANRSALVKWADDALGARTTHNADRHSEARFPGFNAYLHEQAKKSLNQLLNRPQNDVDPDTVWAYYPRHLLTQTPLSVNYTTLYRDGYDDSIGFLNEDFSASARFKGPQDIDLSRLTAQQVAASVRGIWIGKRYTDEVKSRLQSADSPGYAKRRAGTLAITQLQMRKAALESQLQGHISSVDLAWLDAAIQSMGDNSASTRHRYKIHRLFIDGDWIIDTYLFSDGDDAVLLYTPKPPDGIAFREARLFNYLLKKVDGMLEYLVRKAPLQSQNRIRTFLETARKQLPDHINRTSPGQPRYDTTERVSPLTDLAHELYNMKLQRKIDDVHASTVNRTQMITGVLWTCIEWVVAVATAPFPVLSLASGLLLAFKDAMLALHAYHQGDTDAALQHLLGYLLNAGGALFTDLRPLLSSIKTSGKVARPLLQSTHADEVAEQIGTLHSAVPSPEGMQAIAFRGESFWAPTEPDALGRYLLFRYDPPSKQLNSTGRLVEKTHDGNWRRSGVVGGAPKYEKLPDASNPLRAYELDPAHWRTVEQLLLPDFERNQLALLEWTGGNPSSLLQHLRVDLDSIHQAYVTQVQKLSEDANSFFKTPPVVSRPQLPALASNASHSQLIETVYRNARGLVIGESPESIASKQFLIENMAVLARQGVKRLYIEHLPNDVFRSNLQKLQAKGSSLHIENRLRAVDRACNLSDAPAAPSYLNLMKVARRHGIELKGIDATTSYDMSAAFNLNNDAMHAPRANNVRNFYSQKLISADLAEQADTPWVALVEHSRVRTSDQIPGLADLHNAIGLRIDDVATDAGVGVWADPVDFKLTLKTDYQPKPLPPTPHTPELPTATHYDTFDIAPSFREHIRELEGTHRGLDTRYSPTGNRHQEALDAFIHTRNRLKAAAEDFFTSYTPPTRAPVPDAALFKTENDFIKEAYAYSSGLVIGEAHASEASKKFLIEHMGDFKNQGVETLYLEHLKTDLHQLELNTFHQSAHFPDSLKSFLKHQDYGHMRFYDGKTVNYTGPYTYTNIVQAANKHGIRVQAIDCSASYHIKGLSAPDTARNTLFSYFSSQVISADQAARGPHKWLAFMGTAHTDTYLAVPGLADMHGVLSLHIHDSAPSLAKGFERGGWKVYSETKWQALRSDYELNVGFSRQKTPEPFVPADRSRLKNIGHFLIERPTPSESILLHKSNSGQIVSTPIQIDATGHFYIERWDALKDRRFLSQLTLSDALKHIIQLTPAP</sequence>
<accession>A0A2S9EKZ4</accession>
<organism evidence="2 3">
    <name type="scientific">Pseudomonas poae</name>
    <dbReference type="NCBI Taxonomy" id="200451"/>
    <lineage>
        <taxon>Bacteria</taxon>
        <taxon>Pseudomonadati</taxon>
        <taxon>Pseudomonadota</taxon>
        <taxon>Gammaproteobacteria</taxon>
        <taxon>Pseudomonadales</taxon>
        <taxon>Pseudomonadaceae</taxon>
        <taxon>Pseudomonas</taxon>
    </lineage>
</organism>
<reference evidence="2 3" key="1">
    <citation type="submission" date="2017-09" db="EMBL/GenBank/DDBJ databases">
        <title>Genomic, metabolic, and phenotypic characteristics of bacterial isolates from the natural microbiome of the model nematode Caenorhabditis elegans.</title>
        <authorList>
            <person name="Zimmermann J."/>
            <person name="Obeng N."/>
            <person name="Yang W."/>
            <person name="Obeng O."/>
            <person name="Kissoyan K."/>
            <person name="Pees B."/>
            <person name="Dirksen P."/>
            <person name="Hoppner M."/>
            <person name="Franke A."/>
            <person name="Rosenstiel P."/>
            <person name="Leippe M."/>
            <person name="Dierking K."/>
            <person name="Kaleta C."/>
            <person name="Schulenburg H."/>
        </authorList>
    </citation>
    <scope>NUCLEOTIDE SEQUENCE [LARGE SCALE GENOMIC DNA]</scope>
    <source>
        <strain evidence="2 3">MYb117</strain>
    </source>
</reference>
<feature type="domain" description="Dermonecrotic toxin N-terminal" evidence="1">
    <location>
        <begin position="747"/>
        <end position="914"/>
    </location>
</feature>
<comment type="caution">
    <text evidence="2">The sequence shown here is derived from an EMBL/GenBank/DDBJ whole genome shotgun (WGS) entry which is preliminary data.</text>
</comment>
<proteinExistence type="predicted"/>
<protein>
    <submittedName>
        <fullName evidence="2">Toxin</fullName>
    </submittedName>
</protein>
<evidence type="ECO:0000259" key="1">
    <source>
        <dbReference type="Pfam" id="PF20178"/>
    </source>
</evidence>
<dbReference type="Gene3D" id="3.40.50.11550">
    <property type="match status" value="2"/>
</dbReference>
<evidence type="ECO:0000313" key="3">
    <source>
        <dbReference type="Proteomes" id="UP000238045"/>
    </source>
</evidence>
<dbReference type="RefSeq" id="WP_105697925.1">
    <property type="nucleotide sequence ID" value="NZ_CP159260.1"/>
</dbReference>
<dbReference type="Pfam" id="PF20178">
    <property type="entry name" value="ToxA_N"/>
    <property type="match status" value="2"/>
</dbReference>
<dbReference type="Proteomes" id="UP000238045">
    <property type="component" value="Unassembled WGS sequence"/>
</dbReference>
<feature type="domain" description="Dermonecrotic toxin N-terminal" evidence="1">
    <location>
        <begin position="366"/>
        <end position="584"/>
    </location>
</feature>
<keyword evidence="3" id="KW-1185">Reference proteome</keyword>
<gene>
    <name evidence="2" type="ORF">CQZ99_17635</name>
</gene>
<evidence type="ECO:0000313" key="2">
    <source>
        <dbReference type="EMBL" id="PRC16029.1"/>
    </source>
</evidence>